<keyword evidence="3" id="KW-1185">Reference proteome</keyword>
<reference evidence="2 3" key="1">
    <citation type="journal article" date="2013" name="Proc. Natl. Acad. Sci. U.S.A.">
        <title>The king cobra genome reveals dynamic gene evolution and adaptation in the snake venom system.</title>
        <authorList>
            <person name="Vonk F.J."/>
            <person name="Casewell N.R."/>
            <person name="Henkel C.V."/>
            <person name="Heimberg A.M."/>
            <person name="Jansen H.J."/>
            <person name="McCleary R.J."/>
            <person name="Kerkkamp H.M."/>
            <person name="Vos R.A."/>
            <person name="Guerreiro I."/>
            <person name="Calvete J.J."/>
            <person name="Wuster W."/>
            <person name="Woods A.E."/>
            <person name="Logan J.M."/>
            <person name="Harrison R.A."/>
            <person name="Castoe T.A."/>
            <person name="de Koning A.P."/>
            <person name="Pollock D.D."/>
            <person name="Yandell M."/>
            <person name="Calderon D."/>
            <person name="Renjifo C."/>
            <person name="Currier R.B."/>
            <person name="Salgado D."/>
            <person name="Pla D."/>
            <person name="Sanz L."/>
            <person name="Hyder A.S."/>
            <person name="Ribeiro J.M."/>
            <person name="Arntzen J.W."/>
            <person name="van den Thillart G.E."/>
            <person name="Boetzer M."/>
            <person name="Pirovano W."/>
            <person name="Dirks R.P."/>
            <person name="Spaink H.P."/>
            <person name="Duboule D."/>
            <person name="McGlinn E."/>
            <person name="Kini R.M."/>
            <person name="Richardson M.K."/>
        </authorList>
    </citation>
    <scope>NUCLEOTIDE SEQUENCE</scope>
    <source>
        <tissue evidence="2">Blood</tissue>
    </source>
</reference>
<evidence type="ECO:0000313" key="3">
    <source>
        <dbReference type="Proteomes" id="UP000018936"/>
    </source>
</evidence>
<feature type="non-terminal residue" evidence="2">
    <location>
        <position position="1"/>
    </location>
</feature>
<comment type="caution">
    <text evidence="2">The sequence shown here is derived from an EMBL/GenBank/DDBJ whole genome shotgun (WGS) entry which is preliminary data.</text>
</comment>
<keyword evidence="1" id="KW-1133">Transmembrane helix</keyword>
<name>V8P4Q5_OPHHA</name>
<dbReference type="AlphaFoldDB" id="V8P4Q5"/>
<organism evidence="2 3">
    <name type="scientific">Ophiophagus hannah</name>
    <name type="common">King cobra</name>
    <name type="synonym">Naja hannah</name>
    <dbReference type="NCBI Taxonomy" id="8665"/>
    <lineage>
        <taxon>Eukaryota</taxon>
        <taxon>Metazoa</taxon>
        <taxon>Chordata</taxon>
        <taxon>Craniata</taxon>
        <taxon>Vertebrata</taxon>
        <taxon>Euteleostomi</taxon>
        <taxon>Lepidosauria</taxon>
        <taxon>Squamata</taxon>
        <taxon>Bifurcata</taxon>
        <taxon>Unidentata</taxon>
        <taxon>Episquamata</taxon>
        <taxon>Toxicofera</taxon>
        <taxon>Serpentes</taxon>
        <taxon>Colubroidea</taxon>
        <taxon>Elapidae</taxon>
        <taxon>Elapinae</taxon>
        <taxon>Ophiophagus</taxon>
    </lineage>
</organism>
<keyword evidence="1" id="KW-0472">Membrane</keyword>
<keyword evidence="1" id="KW-0812">Transmembrane</keyword>
<protein>
    <submittedName>
        <fullName evidence="2">Uncharacterized protein</fullName>
    </submittedName>
</protein>
<dbReference type="EMBL" id="AZIM01000791">
    <property type="protein sequence ID" value="ETE69325.1"/>
    <property type="molecule type" value="Genomic_DNA"/>
</dbReference>
<gene>
    <name evidence="2" type="ORF">L345_04881</name>
</gene>
<evidence type="ECO:0000256" key="1">
    <source>
        <dbReference type="SAM" id="Phobius"/>
    </source>
</evidence>
<evidence type="ECO:0000313" key="2">
    <source>
        <dbReference type="EMBL" id="ETE69325.1"/>
    </source>
</evidence>
<sequence length="123" mass="13902">MPPVAPESQGPHAICTLLSQVSSLVGSRSVFLLLLLFFFRQLRVASKVPILRLCRKIGNWPFLQDWLGSSTEFKMSQEMEDTIDILGTCSNLNGEVVKLEGFLLSTPVFGQIFIHKLFQKQYK</sequence>
<accession>V8P4Q5</accession>
<feature type="transmembrane region" description="Helical" evidence="1">
    <location>
        <begin position="20"/>
        <end position="39"/>
    </location>
</feature>
<dbReference type="Proteomes" id="UP000018936">
    <property type="component" value="Unassembled WGS sequence"/>
</dbReference>
<proteinExistence type="predicted"/>